<feature type="transmembrane region" description="Helical" evidence="7">
    <location>
        <begin position="102"/>
        <end position="125"/>
    </location>
</feature>
<dbReference type="PROSITE" id="PS51257">
    <property type="entry name" value="PROKAR_LIPOPROTEIN"/>
    <property type="match status" value="1"/>
</dbReference>
<dbReference type="SUPFAM" id="SSF51695">
    <property type="entry name" value="PLC-like phosphodiesterases"/>
    <property type="match status" value="1"/>
</dbReference>
<evidence type="ECO:0000256" key="4">
    <source>
        <dbReference type="ARBA" id="ARBA00022989"/>
    </source>
</evidence>
<evidence type="ECO:0000256" key="5">
    <source>
        <dbReference type="ARBA" id="ARBA00023136"/>
    </source>
</evidence>
<name>A0AAD9J1Y2_9ANNE</name>
<dbReference type="AlphaFoldDB" id="A0AAD9J1Y2"/>
<evidence type="ECO:0000256" key="7">
    <source>
        <dbReference type="SAM" id="Phobius"/>
    </source>
</evidence>
<evidence type="ECO:0000256" key="1">
    <source>
        <dbReference type="ARBA" id="ARBA00004141"/>
    </source>
</evidence>
<reference evidence="9" key="1">
    <citation type="journal article" date="2023" name="Mol. Biol. Evol.">
        <title>Third-Generation Sequencing Reveals the Adaptive Role of the Epigenome in Three Deep-Sea Polychaetes.</title>
        <authorList>
            <person name="Perez M."/>
            <person name="Aroh O."/>
            <person name="Sun Y."/>
            <person name="Lan Y."/>
            <person name="Juniper S.K."/>
            <person name="Young C.R."/>
            <person name="Angers B."/>
            <person name="Qian P.Y."/>
        </authorList>
    </citation>
    <scope>NUCLEOTIDE SEQUENCE</scope>
    <source>
        <strain evidence="9">P08H-3</strain>
    </source>
</reference>
<evidence type="ECO:0000313" key="10">
    <source>
        <dbReference type="Proteomes" id="UP001208570"/>
    </source>
</evidence>
<dbReference type="Gene3D" id="3.20.20.190">
    <property type="entry name" value="Phosphatidylinositol (PI) phosphodiesterase"/>
    <property type="match status" value="1"/>
</dbReference>
<keyword evidence="6" id="KW-0325">Glycoprotein</keyword>
<evidence type="ECO:0000256" key="2">
    <source>
        <dbReference type="ARBA" id="ARBA00022692"/>
    </source>
</evidence>
<keyword evidence="2 7" id="KW-0812">Transmembrane</keyword>
<dbReference type="Proteomes" id="UP001208570">
    <property type="component" value="Unassembled WGS sequence"/>
</dbReference>
<gene>
    <name evidence="9" type="ORF">LSH36_753g00008</name>
</gene>
<dbReference type="GO" id="GO:0006629">
    <property type="term" value="P:lipid metabolic process"/>
    <property type="evidence" value="ECO:0007669"/>
    <property type="project" value="InterPro"/>
</dbReference>
<dbReference type="InterPro" id="IPR017946">
    <property type="entry name" value="PLC-like_Pdiesterase_TIM-brl"/>
</dbReference>
<proteinExistence type="predicted"/>
<feature type="transmembrane region" description="Helical" evidence="7">
    <location>
        <begin position="65"/>
        <end position="82"/>
    </location>
</feature>
<feature type="domain" description="GP-PDE" evidence="8">
    <location>
        <begin position="167"/>
        <end position="428"/>
    </location>
</feature>
<sequence length="629" mass="70684">MTKMKVITHKRLQYYEHHYGMVCLTGMLGCRWHRYQQSQEPSTGILALCHLGHGHQVHIHWVHKVLIVLILAVAITMAIAVTHQWSSGWLLQKEALMITGPFLHLGAVVLMTGLSWFVAAHWVSLSKTNARVLYLGTFIIVMVFLYAVPVLIKSPCITDNFNISKKPLLIGHRGLPSLRPENTNYSFATADQYVITWESDVTVSYDGTPYLMHDTTLKRTTDVKKKWPELADKAGCWFNISQIQLLDAGSWFIKTDPFGSKQRLSNAEQNVCVNQTVPTLRWLLEKAQLHNKNVMFDIKTTSQCSGHPYADKFEDIILDTIFASGIYPEKVWWLVDNNRSHPRAGNLTHVLSHHASSRLFAPIELQRNIKIINTEFGAIPWENIKEYQEAGISVNIYVVDSSWLYSLYWCMGVDSVTTNHADYLQKLSKPIWILKPQQFRGMWMTADIVSIAVIVLFFVIHHLFRAGKILRKPVNSERLSLQGPKIRMTHLSKNRNMKEKLLHTAESFHDMDPASFGISNEELATIDDIHISHSTPSHRQLSSPGMENGNTIRLTMPSRYSTASGISGISAISGTEVGDSSFTSAPATDPGLSSIPLSDSRLHIILSSDVDGSKTRGDGFTDVSLEASA</sequence>
<keyword evidence="3" id="KW-0378">Hydrolase</keyword>
<keyword evidence="5 7" id="KW-0472">Membrane</keyword>
<accession>A0AAD9J1Y2</accession>
<dbReference type="GO" id="GO:0008081">
    <property type="term" value="F:phosphoric diester hydrolase activity"/>
    <property type="evidence" value="ECO:0007669"/>
    <property type="project" value="InterPro"/>
</dbReference>
<dbReference type="GO" id="GO:0016020">
    <property type="term" value="C:membrane"/>
    <property type="evidence" value="ECO:0007669"/>
    <property type="project" value="UniProtKB-SubCell"/>
</dbReference>
<comment type="subcellular location">
    <subcellularLocation>
        <location evidence="1">Membrane</location>
        <topology evidence="1">Multi-pass membrane protein</topology>
    </subcellularLocation>
</comment>
<dbReference type="PROSITE" id="PS51704">
    <property type="entry name" value="GP_PDE"/>
    <property type="match status" value="1"/>
</dbReference>
<evidence type="ECO:0000256" key="3">
    <source>
        <dbReference type="ARBA" id="ARBA00022801"/>
    </source>
</evidence>
<feature type="transmembrane region" description="Helical" evidence="7">
    <location>
        <begin position="442"/>
        <end position="464"/>
    </location>
</feature>
<feature type="transmembrane region" description="Helical" evidence="7">
    <location>
        <begin position="132"/>
        <end position="152"/>
    </location>
</feature>
<dbReference type="PANTHER" id="PTHR23344:SF50">
    <property type="entry name" value="GP-PDE DOMAIN-CONTAINING PROTEIN"/>
    <property type="match status" value="1"/>
</dbReference>
<keyword evidence="4 7" id="KW-1133">Transmembrane helix</keyword>
<dbReference type="Pfam" id="PF03009">
    <property type="entry name" value="GDPD"/>
    <property type="match status" value="1"/>
</dbReference>
<evidence type="ECO:0000313" key="9">
    <source>
        <dbReference type="EMBL" id="KAK2144465.1"/>
    </source>
</evidence>
<evidence type="ECO:0000256" key="6">
    <source>
        <dbReference type="ARBA" id="ARBA00023180"/>
    </source>
</evidence>
<protein>
    <recommendedName>
        <fullName evidence="8">GP-PDE domain-containing protein</fullName>
    </recommendedName>
</protein>
<organism evidence="9 10">
    <name type="scientific">Paralvinella palmiformis</name>
    <dbReference type="NCBI Taxonomy" id="53620"/>
    <lineage>
        <taxon>Eukaryota</taxon>
        <taxon>Metazoa</taxon>
        <taxon>Spiralia</taxon>
        <taxon>Lophotrochozoa</taxon>
        <taxon>Annelida</taxon>
        <taxon>Polychaeta</taxon>
        <taxon>Sedentaria</taxon>
        <taxon>Canalipalpata</taxon>
        <taxon>Terebellida</taxon>
        <taxon>Terebelliformia</taxon>
        <taxon>Alvinellidae</taxon>
        <taxon>Paralvinella</taxon>
    </lineage>
</organism>
<dbReference type="InterPro" id="IPR030395">
    <property type="entry name" value="GP_PDE_dom"/>
</dbReference>
<evidence type="ECO:0000259" key="8">
    <source>
        <dbReference type="PROSITE" id="PS51704"/>
    </source>
</evidence>
<keyword evidence="10" id="KW-1185">Reference proteome</keyword>
<comment type="caution">
    <text evidence="9">The sequence shown here is derived from an EMBL/GenBank/DDBJ whole genome shotgun (WGS) entry which is preliminary data.</text>
</comment>
<dbReference type="PANTHER" id="PTHR23344">
    <property type="entry name" value="GLYCEROPHOSPHORYL DIESTER PHOSPHODIESTERASE"/>
    <property type="match status" value="1"/>
</dbReference>
<dbReference type="EMBL" id="JAODUP010000753">
    <property type="protein sequence ID" value="KAK2144465.1"/>
    <property type="molecule type" value="Genomic_DNA"/>
</dbReference>